<dbReference type="InterPro" id="IPR037401">
    <property type="entry name" value="SnoaL-like"/>
</dbReference>
<dbReference type="SUPFAM" id="SSF54427">
    <property type="entry name" value="NTF2-like"/>
    <property type="match status" value="1"/>
</dbReference>
<gene>
    <name evidence="2" type="ORF">EFY79_01460</name>
</gene>
<protein>
    <submittedName>
        <fullName evidence="2">Nuclear transport factor 2 family protein</fullName>
    </submittedName>
</protein>
<dbReference type="InterPro" id="IPR032710">
    <property type="entry name" value="NTF2-like_dom_sf"/>
</dbReference>
<accession>A0A3M9NQE9</accession>
<dbReference type="OrthoDB" id="795653at2"/>
<dbReference type="Proteomes" id="UP000267223">
    <property type="component" value="Unassembled WGS sequence"/>
</dbReference>
<evidence type="ECO:0000313" key="3">
    <source>
        <dbReference type="Proteomes" id="UP000267223"/>
    </source>
</evidence>
<dbReference type="RefSeq" id="WP_123118887.1">
    <property type="nucleotide sequence ID" value="NZ_RJJR01000001.1"/>
</dbReference>
<dbReference type="Pfam" id="PF12680">
    <property type="entry name" value="SnoaL_2"/>
    <property type="match status" value="1"/>
</dbReference>
<comment type="caution">
    <text evidence="2">The sequence shown here is derived from an EMBL/GenBank/DDBJ whole genome shotgun (WGS) entry which is preliminary data.</text>
</comment>
<feature type="domain" description="SnoaL-like" evidence="1">
    <location>
        <begin position="12"/>
        <end position="99"/>
    </location>
</feature>
<keyword evidence="3" id="KW-1185">Reference proteome</keyword>
<sequence length="114" mass="13049">METGKKSKAIVLSFLEALNKEDFKKAKECLNENFTFRGPMGERNGAAEYMEDMKKMKLKYEIDKAFADDEDVCIFYEINMSGKAKIPISGLYHLDKGEISSLKVLFDPRPVLKK</sequence>
<reference evidence="2 3" key="1">
    <citation type="submission" date="2018-11" db="EMBL/GenBank/DDBJ databases">
        <title>Draft genome sequence of Ferruginibacter sp. BO-59.</title>
        <authorList>
            <person name="Im W.T."/>
        </authorList>
    </citation>
    <scope>NUCLEOTIDE SEQUENCE [LARGE SCALE GENOMIC DNA]</scope>
    <source>
        <strain evidence="2 3">BO-59</strain>
    </source>
</reference>
<organism evidence="2 3">
    <name type="scientific">Hanamia caeni</name>
    <dbReference type="NCBI Taxonomy" id="2294116"/>
    <lineage>
        <taxon>Bacteria</taxon>
        <taxon>Pseudomonadati</taxon>
        <taxon>Bacteroidota</taxon>
        <taxon>Chitinophagia</taxon>
        <taxon>Chitinophagales</taxon>
        <taxon>Chitinophagaceae</taxon>
        <taxon>Hanamia</taxon>
    </lineage>
</organism>
<evidence type="ECO:0000259" key="1">
    <source>
        <dbReference type="Pfam" id="PF12680"/>
    </source>
</evidence>
<dbReference type="Gene3D" id="3.10.450.50">
    <property type="match status" value="1"/>
</dbReference>
<dbReference type="EMBL" id="RJJR01000001">
    <property type="protein sequence ID" value="RNI39996.1"/>
    <property type="molecule type" value="Genomic_DNA"/>
</dbReference>
<name>A0A3M9NQE9_9BACT</name>
<evidence type="ECO:0000313" key="2">
    <source>
        <dbReference type="EMBL" id="RNI39996.1"/>
    </source>
</evidence>
<proteinExistence type="predicted"/>
<dbReference type="AlphaFoldDB" id="A0A3M9NQE9"/>